<dbReference type="EMBL" id="KR706152">
    <property type="protein sequence ID" value="AMB21809.1"/>
    <property type="molecule type" value="Genomic_DNA"/>
</dbReference>
<dbReference type="CDD" id="cd00866">
    <property type="entry name" value="PEBP_euk"/>
    <property type="match status" value="1"/>
</dbReference>
<dbReference type="InterPro" id="IPR035810">
    <property type="entry name" value="PEBP_euk"/>
</dbReference>
<gene>
    <name evidence="2" type="primary">FT09</name>
</gene>
<dbReference type="Gene3D" id="3.90.280.10">
    <property type="entry name" value="PEBP-like"/>
    <property type="match status" value="1"/>
</dbReference>
<dbReference type="OrthoDB" id="2506647at2759"/>
<evidence type="ECO:0000256" key="1">
    <source>
        <dbReference type="ARBA" id="ARBA00007091"/>
    </source>
</evidence>
<dbReference type="SUPFAM" id="SSF49777">
    <property type="entry name" value="PEBP-like"/>
    <property type="match status" value="1"/>
</dbReference>
<comment type="similarity">
    <text evidence="1">Belongs to the phosphatidylethanolamine-binding protein family.</text>
</comment>
<organism evidence="2">
    <name type="scientific">Lolium perenne</name>
    <name type="common">Perennial ryegrass</name>
    <dbReference type="NCBI Taxonomy" id="4522"/>
    <lineage>
        <taxon>Eukaryota</taxon>
        <taxon>Viridiplantae</taxon>
        <taxon>Streptophyta</taxon>
        <taxon>Embryophyta</taxon>
        <taxon>Tracheophyta</taxon>
        <taxon>Spermatophyta</taxon>
        <taxon>Magnoliopsida</taxon>
        <taxon>Liliopsida</taxon>
        <taxon>Poales</taxon>
        <taxon>Poaceae</taxon>
        <taxon>BOP clade</taxon>
        <taxon>Pooideae</taxon>
        <taxon>Poodae</taxon>
        <taxon>Poeae</taxon>
        <taxon>Poeae Chloroplast Group 2 (Poeae type)</taxon>
        <taxon>Loliodinae</taxon>
        <taxon>Loliinae</taxon>
        <taxon>Lolium</taxon>
    </lineage>
</organism>
<accession>A0A3S6D6Q8</accession>
<dbReference type="PANTHER" id="PTHR11362">
    <property type="entry name" value="PHOSPHATIDYLETHANOLAMINE-BINDING PROTEIN"/>
    <property type="match status" value="1"/>
</dbReference>
<name>A0A3S6D6Q8_LOLPR</name>
<dbReference type="PROSITE" id="PS01220">
    <property type="entry name" value="PBP"/>
    <property type="match status" value="1"/>
</dbReference>
<dbReference type="Pfam" id="PF01161">
    <property type="entry name" value="PBP"/>
    <property type="match status" value="1"/>
</dbReference>
<dbReference type="AlphaFoldDB" id="A0A3S6D6Q8"/>
<dbReference type="PANTHER" id="PTHR11362:SF31">
    <property type="entry name" value="OS02G0232300 PROTEIN"/>
    <property type="match status" value="1"/>
</dbReference>
<dbReference type="InterPro" id="IPR036610">
    <property type="entry name" value="PEBP-like_sf"/>
</dbReference>
<protein>
    <submittedName>
        <fullName evidence="2">FT09</fullName>
    </submittedName>
</protein>
<evidence type="ECO:0000313" key="2">
    <source>
        <dbReference type="EMBL" id="AMB21809.1"/>
    </source>
</evidence>
<reference evidence="2" key="1">
    <citation type="book" date="2015" name="PROCEEDINGS OF THE 2015 MEETING OF THE SECTION FORAGE CROPS AND TURFGRASSES OF EUCARPIA" publisher="Springer">
        <title>Genomic variation in the FT gene family of perennial ryegrass (Lolium perenne),.</title>
        <editorList>
            <person name="?"/>
        </editorList>
        <authorList>
            <person name="Veeckman E."/>
            <person name="Vandepoele K."/>
            <person name="Asp T."/>
            <person name="Roldan-Ruiz I."/>
            <person name="Ruttink T."/>
        </authorList>
    </citation>
    <scope>NUCLEOTIDE SEQUENCE</scope>
</reference>
<proteinExistence type="inferred from homology"/>
<dbReference type="InterPro" id="IPR008914">
    <property type="entry name" value="PEBP"/>
</dbReference>
<sequence length="181" mass="20091">MSNDSLVTGRVIGEVLDPFRTTVDMTVLYDGRPIINGMEFRSQAVSGRPTVEIGGDDTSATYTLVMVDPDAPNPSNPTLREYLHWMVTDIPASTDDTYGREVVCYESPAPATGIHRMVLVLFRQLGRGTVFPPSMRHNFNTRSFARCYNLGAPVAAKYFNFQRQAGSGGRKFTGPYTSRRQ</sequence>
<dbReference type="InterPro" id="IPR001858">
    <property type="entry name" value="Phosphatidylethanolamine-bd_CS"/>
</dbReference>